<dbReference type="PROSITE" id="PS01096">
    <property type="entry name" value="PPIC_PPIASE_1"/>
    <property type="match status" value="1"/>
</dbReference>
<evidence type="ECO:0000256" key="6">
    <source>
        <dbReference type="SAM" id="MobiDB-lite"/>
    </source>
</evidence>
<evidence type="ECO:0000256" key="1">
    <source>
        <dbReference type="ARBA" id="ARBA00007656"/>
    </source>
</evidence>
<evidence type="ECO:0000259" key="8">
    <source>
        <dbReference type="PROSITE" id="PS50198"/>
    </source>
</evidence>
<feature type="domain" description="PpiC" evidence="8">
    <location>
        <begin position="162"/>
        <end position="265"/>
    </location>
</feature>
<dbReference type="EMBL" id="VWPL01000001">
    <property type="protein sequence ID" value="KAA5603677.1"/>
    <property type="molecule type" value="Genomic_DNA"/>
</dbReference>
<feature type="signal peptide" evidence="7">
    <location>
        <begin position="1"/>
        <end position="26"/>
    </location>
</feature>
<evidence type="ECO:0000256" key="5">
    <source>
        <dbReference type="PROSITE-ProRule" id="PRU00278"/>
    </source>
</evidence>
<evidence type="ECO:0000313" key="9">
    <source>
        <dbReference type="EMBL" id="KAA5603677.1"/>
    </source>
</evidence>
<name>A0A5M6I716_9HYPH</name>
<dbReference type="Gene3D" id="3.10.50.40">
    <property type="match status" value="1"/>
</dbReference>
<evidence type="ECO:0000256" key="4">
    <source>
        <dbReference type="ARBA" id="ARBA00031484"/>
    </source>
</evidence>
<protein>
    <recommendedName>
        <fullName evidence="2">Parvulin-like PPIase</fullName>
    </recommendedName>
    <alternativeName>
        <fullName evidence="3">Peptidyl-prolyl cis-trans isomerase plp</fullName>
    </alternativeName>
    <alternativeName>
        <fullName evidence="4">Rotamase plp</fullName>
    </alternativeName>
</protein>
<evidence type="ECO:0000313" key="10">
    <source>
        <dbReference type="Proteomes" id="UP000323886"/>
    </source>
</evidence>
<keyword evidence="5 9" id="KW-0413">Isomerase</keyword>
<feature type="chain" id="PRO_5024382519" description="Parvulin-like PPIase" evidence="7">
    <location>
        <begin position="27"/>
        <end position="328"/>
    </location>
</feature>
<dbReference type="SUPFAM" id="SSF109998">
    <property type="entry name" value="Triger factor/SurA peptide-binding domain-like"/>
    <property type="match status" value="1"/>
</dbReference>
<dbReference type="OrthoDB" id="9812372at2"/>
<dbReference type="InterPro" id="IPR050245">
    <property type="entry name" value="PrsA_foldase"/>
</dbReference>
<keyword evidence="5" id="KW-0697">Rotamase</keyword>
<dbReference type="AlphaFoldDB" id="A0A5M6I716"/>
<comment type="caution">
    <text evidence="9">The sequence shown here is derived from an EMBL/GenBank/DDBJ whole genome shotgun (WGS) entry which is preliminary data.</text>
</comment>
<dbReference type="GO" id="GO:0003755">
    <property type="term" value="F:peptidyl-prolyl cis-trans isomerase activity"/>
    <property type="evidence" value="ECO:0007669"/>
    <property type="project" value="UniProtKB-KW"/>
</dbReference>
<dbReference type="RefSeq" id="WP_150095783.1">
    <property type="nucleotide sequence ID" value="NZ_VWPL01000001.1"/>
</dbReference>
<keyword evidence="7" id="KW-0732">Signal</keyword>
<gene>
    <name evidence="9" type="ORF">F1193_00880</name>
</gene>
<dbReference type="PANTHER" id="PTHR47245">
    <property type="entry name" value="PEPTIDYLPROLYL ISOMERASE"/>
    <property type="match status" value="1"/>
</dbReference>
<organism evidence="9 10">
    <name type="scientific">Blastochloris sulfoviridis</name>
    <dbReference type="NCBI Taxonomy" id="50712"/>
    <lineage>
        <taxon>Bacteria</taxon>
        <taxon>Pseudomonadati</taxon>
        <taxon>Pseudomonadota</taxon>
        <taxon>Alphaproteobacteria</taxon>
        <taxon>Hyphomicrobiales</taxon>
        <taxon>Blastochloridaceae</taxon>
        <taxon>Blastochloris</taxon>
    </lineage>
</organism>
<dbReference type="InterPro" id="IPR023058">
    <property type="entry name" value="PPIase_PpiC_CS"/>
</dbReference>
<sequence>MITKTTAAGAALLAGLLLGSSAPALAQASARTPATPARPLPQPAEAGKGDVIARVGDTDVTAEEIRTVIGLLDPRQQAALARDPALLSQTVRTLLANRVVLKEALDKKWDQRPAVMAQIELARENAIIDSYLRSLTTPPADYPGDADLKAVYDANATAFLVPRQFQIAQIFVAVPKDADKAAEDKARRRLDDMLKKLRQPGADFAALARSESDDAGSAEKGGELGWLAEAQLRPEIASQIVGLAKAGITEPIRLDDGWHVIKLMDTKASHTRPMEEVREALVERMRTERTEANRRAYVSGLLKQNPPAVNELALSRLLAASPAAAPSR</sequence>
<dbReference type="PROSITE" id="PS50198">
    <property type="entry name" value="PPIC_PPIASE_2"/>
    <property type="match status" value="1"/>
</dbReference>
<keyword evidence="10" id="KW-1185">Reference proteome</keyword>
<reference evidence="9 10" key="1">
    <citation type="submission" date="2019-09" db="EMBL/GenBank/DDBJ databases">
        <title>Draft Whole-Genome sequence of Blastochloris sulfoviridis DSM 729.</title>
        <authorList>
            <person name="Meyer T.E."/>
            <person name="Kyndt J.A."/>
        </authorList>
    </citation>
    <scope>NUCLEOTIDE SEQUENCE [LARGE SCALE GENOMIC DNA]</scope>
    <source>
        <strain evidence="9 10">DSM 729</strain>
    </source>
</reference>
<dbReference type="SUPFAM" id="SSF54534">
    <property type="entry name" value="FKBP-like"/>
    <property type="match status" value="1"/>
</dbReference>
<comment type="similarity">
    <text evidence="1">Belongs to the PpiC/parvulin rotamase family.</text>
</comment>
<proteinExistence type="inferred from homology"/>
<evidence type="ECO:0000256" key="7">
    <source>
        <dbReference type="SAM" id="SignalP"/>
    </source>
</evidence>
<dbReference type="PANTHER" id="PTHR47245:SF3">
    <property type="entry name" value="PEPTIDYL-PROLYL CIS-TRANS ISOMERASE, PPIC-TYPE-RELATED"/>
    <property type="match status" value="1"/>
</dbReference>
<feature type="region of interest" description="Disordered" evidence="6">
    <location>
        <begin position="29"/>
        <end position="50"/>
    </location>
</feature>
<dbReference type="InterPro" id="IPR046357">
    <property type="entry name" value="PPIase_dom_sf"/>
</dbReference>
<dbReference type="InterPro" id="IPR027304">
    <property type="entry name" value="Trigger_fact/SurA_dom_sf"/>
</dbReference>
<dbReference type="Proteomes" id="UP000323886">
    <property type="component" value="Unassembled WGS sequence"/>
</dbReference>
<evidence type="ECO:0000256" key="3">
    <source>
        <dbReference type="ARBA" id="ARBA00030642"/>
    </source>
</evidence>
<dbReference type="InterPro" id="IPR000297">
    <property type="entry name" value="PPIase_PpiC"/>
</dbReference>
<accession>A0A5M6I716</accession>
<evidence type="ECO:0000256" key="2">
    <source>
        <dbReference type="ARBA" id="ARBA00018370"/>
    </source>
</evidence>
<dbReference type="Pfam" id="PF00639">
    <property type="entry name" value="Rotamase"/>
    <property type="match status" value="1"/>
</dbReference>